<organism evidence="2 3">
    <name type="scientific">Littorina saxatilis</name>
    <dbReference type="NCBI Taxonomy" id="31220"/>
    <lineage>
        <taxon>Eukaryota</taxon>
        <taxon>Metazoa</taxon>
        <taxon>Spiralia</taxon>
        <taxon>Lophotrochozoa</taxon>
        <taxon>Mollusca</taxon>
        <taxon>Gastropoda</taxon>
        <taxon>Caenogastropoda</taxon>
        <taxon>Littorinimorpha</taxon>
        <taxon>Littorinoidea</taxon>
        <taxon>Littorinidae</taxon>
        <taxon>Littorina</taxon>
    </lineage>
</organism>
<proteinExistence type="predicted"/>
<evidence type="ECO:0000313" key="3">
    <source>
        <dbReference type="Proteomes" id="UP001374579"/>
    </source>
</evidence>
<accession>A0AAN9BUS3</accession>
<feature type="compositionally biased region" description="Basic residues" evidence="1">
    <location>
        <begin position="64"/>
        <end position="73"/>
    </location>
</feature>
<sequence>MSVWQESDSRAHPAGLWIPQCSEGHHLTRGDSATKEPIRPQRGLGEDSTFRPAVRTDDLTANDKKKKKKKKKNLPLGPSLDNNYLSITTDSRITDRFYFNYISTFDSDRVQLLNAIINIQFQSQLKV</sequence>
<keyword evidence="3" id="KW-1185">Reference proteome</keyword>
<reference evidence="2 3" key="1">
    <citation type="submission" date="2024-02" db="EMBL/GenBank/DDBJ databases">
        <title>Chromosome-scale genome assembly of the rough periwinkle Littorina saxatilis.</title>
        <authorList>
            <person name="De Jode A."/>
            <person name="Faria R."/>
            <person name="Formenti G."/>
            <person name="Sims Y."/>
            <person name="Smith T.P."/>
            <person name="Tracey A."/>
            <person name="Wood J.M.D."/>
            <person name="Zagrodzka Z.B."/>
            <person name="Johannesson K."/>
            <person name="Butlin R.K."/>
            <person name="Leder E.H."/>
        </authorList>
    </citation>
    <scope>NUCLEOTIDE SEQUENCE [LARGE SCALE GENOMIC DNA]</scope>
    <source>
        <strain evidence="2">Snail1</strain>
        <tissue evidence="2">Muscle</tissue>
    </source>
</reference>
<feature type="compositionally biased region" description="Basic and acidic residues" evidence="1">
    <location>
        <begin position="23"/>
        <end position="63"/>
    </location>
</feature>
<protein>
    <submittedName>
        <fullName evidence="2">Uncharacterized protein</fullName>
    </submittedName>
</protein>
<evidence type="ECO:0000256" key="1">
    <source>
        <dbReference type="SAM" id="MobiDB-lite"/>
    </source>
</evidence>
<dbReference type="AlphaFoldDB" id="A0AAN9BUS3"/>
<gene>
    <name evidence="2" type="ORF">V1264_011293</name>
</gene>
<comment type="caution">
    <text evidence="2">The sequence shown here is derived from an EMBL/GenBank/DDBJ whole genome shotgun (WGS) entry which is preliminary data.</text>
</comment>
<evidence type="ECO:0000313" key="2">
    <source>
        <dbReference type="EMBL" id="KAK7111705.1"/>
    </source>
</evidence>
<name>A0AAN9BUS3_9CAEN</name>
<dbReference type="Proteomes" id="UP001374579">
    <property type="component" value="Unassembled WGS sequence"/>
</dbReference>
<dbReference type="EMBL" id="JBAMIC010000002">
    <property type="protein sequence ID" value="KAK7111705.1"/>
    <property type="molecule type" value="Genomic_DNA"/>
</dbReference>
<feature type="region of interest" description="Disordered" evidence="1">
    <location>
        <begin position="1"/>
        <end position="79"/>
    </location>
</feature>